<organism evidence="1 2">
    <name type="scientific">Plectus sambesii</name>
    <dbReference type="NCBI Taxonomy" id="2011161"/>
    <lineage>
        <taxon>Eukaryota</taxon>
        <taxon>Metazoa</taxon>
        <taxon>Ecdysozoa</taxon>
        <taxon>Nematoda</taxon>
        <taxon>Chromadorea</taxon>
        <taxon>Plectida</taxon>
        <taxon>Plectina</taxon>
        <taxon>Plectoidea</taxon>
        <taxon>Plectidae</taxon>
        <taxon>Plectus</taxon>
    </lineage>
</organism>
<accession>A0A914X1F3</accession>
<keyword evidence="1" id="KW-1185">Reference proteome</keyword>
<evidence type="ECO:0000313" key="1">
    <source>
        <dbReference type="Proteomes" id="UP000887566"/>
    </source>
</evidence>
<evidence type="ECO:0000313" key="2">
    <source>
        <dbReference type="WBParaSite" id="PSAMB.scaffold6252size9874.g28160.t1"/>
    </source>
</evidence>
<name>A0A914X1F3_9BILA</name>
<sequence>MEECAVLLVAPRIDANNGAPRLQRRNICVQCEEASADSMKLLQFPTDEAKWKHAWEHVRLTYSVATEPNPSVEAIKNNSRCKAFFHEKCFPLKKVPQPQVHRKRSCVGDIEGAIRPVASNTAKRLNSLDHDWPLQEKSFNILKDIAPTANGICSNSK</sequence>
<protein>
    <submittedName>
        <fullName evidence="2">Uncharacterized protein</fullName>
    </submittedName>
</protein>
<dbReference type="WBParaSite" id="PSAMB.scaffold6252size9874.g28160.t1">
    <property type="protein sequence ID" value="PSAMB.scaffold6252size9874.g28160.t1"/>
    <property type="gene ID" value="PSAMB.scaffold6252size9874.g28160"/>
</dbReference>
<reference evidence="2" key="1">
    <citation type="submission" date="2022-11" db="UniProtKB">
        <authorList>
            <consortium name="WormBaseParasite"/>
        </authorList>
    </citation>
    <scope>IDENTIFICATION</scope>
</reference>
<proteinExistence type="predicted"/>
<dbReference type="AlphaFoldDB" id="A0A914X1F3"/>
<dbReference type="Proteomes" id="UP000887566">
    <property type="component" value="Unplaced"/>
</dbReference>